<dbReference type="OrthoDB" id="1470350at2759"/>
<evidence type="ECO:0000313" key="13">
    <source>
        <dbReference type="EMBL" id="KAA8546236.1"/>
    </source>
</evidence>
<dbReference type="AlphaFoldDB" id="A0A5J5BU66"/>
<dbReference type="Gene3D" id="1.10.630.10">
    <property type="entry name" value="Cytochrome P450"/>
    <property type="match status" value="1"/>
</dbReference>
<keyword evidence="5" id="KW-0479">Metal-binding</keyword>
<evidence type="ECO:0000256" key="9">
    <source>
        <dbReference type="ARBA" id="ARBA00023033"/>
    </source>
</evidence>
<dbReference type="SUPFAM" id="SSF48264">
    <property type="entry name" value="Cytochrome P450"/>
    <property type="match status" value="1"/>
</dbReference>
<keyword evidence="10 12" id="KW-0472">Membrane</keyword>
<comment type="similarity">
    <text evidence="2">Belongs to the cytochrome P450 family.</text>
</comment>
<evidence type="ECO:0000256" key="5">
    <source>
        <dbReference type="ARBA" id="ARBA00022723"/>
    </source>
</evidence>
<evidence type="ECO:0000256" key="6">
    <source>
        <dbReference type="ARBA" id="ARBA00022989"/>
    </source>
</evidence>
<comment type="subcellular location">
    <subcellularLocation>
        <location evidence="1">Membrane</location>
    </subcellularLocation>
</comment>
<keyword evidence="14" id="KW-1185">Reference proteome</keyword>
<dbReference type="GO" id="GO:0016705">
    <property type="term" value="F:oxidoreductase activity, acting on paired donors, with incorporation or reduction of molecular oxygen"/>
    <property type="evidence" value="ECO:0007669"/>
    <property type="project" value="InterPro"/>
</dbReference>
<reference evidence="13 14" key="1">
    <citation type="submission" date="2019-09" db="EMBL/GenBank/DDBJ databases">
        <title>A chromosome-level genome assembly of the Chinese tupelo Nyssa sinensis.</title>
        <authorList>
            <person name="Yang X."/>
            <person name="Kang M."/>
            <person name="Yang Y."/>
            <person name="Xiong H."/>
            <person name="Wang M."/>
            <person name="Zhang Z."/>
            <person name="Wang Z."/>
            <person name="Wu H."/>
            <person name="Ma T."/>
            <person name="Liu J."/>
            <person name="Xi Z."/>
        </authorList>
    </citation>
    <scope>NUCLEOTIDE SEQUENCE [LARGE SCALE GENOMIC DNA]</scope>
    <source>
        <strain evidence="13">J267</strain>
        <tissue evidence="13">Leaf</tissue>
    </source>
</reference>
<dbReference type="InterPro" id="IPR036396">
    <property type="entry name" value="Cyt_P450_sf"/>
</dbReference>
<evidence type="ECO:0000256" key="8">
    <source>
        <dbReference type="ARBA" id="ARBA00023004"/>
    </source>
</evidence>
<feature type="transmembrane region" description="Helical" evidence="12">
    <location>
        <begin position="18"/>
        <end position="36"/>
    </location>
</feature>
<feature type="compositionally biased region" description="Pro residues" evidence="11">
    <location>
        <begin position="68"/>
        <end position="77"/>
    </location>
</feature>
<dbReference type="PANTHER" id="PTHR24282">
    <property type="entry name" value="CYTOCHROME P450 FAMILY MEMBER"/>
    <property type="match status" value="1"/>
</dbReference>
<dbReference type="GO" id="GO:0004497">
    <property type="term" value="F:monooxygenase activity"/>
    <property type="evidence" value="ECO:0007669"/>
    <property type="project" value="UniProtKB-KW"/>
</dbReference>
<keyword evidence="3" id="KW-0349">Heme</keyword>
<evidence type="ECO:0000256" key="2">
    <source>
        <dbReference type="ARBA" id="ARBA00010617"/>
    </source>
</evidence>
<accession>A0A5J5BU66</accession>
<evidence type="ECO:0000256" key="3">
    <source>
        <dbReference type="ARBA" id="ARBA00022617"/>
    </source>
</evidence>
<dbReference type="PRINTS" id="PR00463">
    <property type="entry name" value="EP450I"/>
</dbReference>
<dbReference type="InterPro" id="IPR002401">
    <property type="entry name" value="Cyt_P450_E_grp-I"/>
</dbReference>
<evidence type="ECO:0000313" key="14">
    <source>
        <dbReference type="Proteomes" id="UP000325577"/>
    </source>
</evidence>
<keyword evidence="9" id="KW-0503">Monooxygenase</keyword>
<dbReference type="EMBL" id="CM018032">
    <property type="protein sequence ID" value="KAA8546236.1"/>
    <property type="molecule type" value="Genomic_DNA"/>
</dbReference>
<dbReference type="PANTHER" id="PTHR24282:SF148">
    <property type="entry name" value="CYTOCHROME P450 72A15-LIKE"/>
    <property type="match status" value="1"/>
</dbReference>
<keyword evidence="8" id="KW-0408">Iron</keyword>
<dbReference type="Pfam" id="PF00067">
    <property type="entry name" value="p450"/>
    <property type="match status" value="1"/>
</dbReference>
<dbReference type="InterPro" id="IPR050665">
    <property type="entry name" value="Cytochrome_P450_Monooxygen"/>
</dbReference>
<gene>
    <name evidence="13" type="ORF">F0562_003025</name>
</gene>
<keyword evidence="7" id="KW-0560">Oxidoreductase</keyword>
<evidence type="ECO:0000256" key="4">
    <source>
        <dbReference type="ARBA" id="ARBA00022692"/>
    </source>
</evidence>
<evidence type="ECO:0000256" key="11">
    <source>
        <dbReference type="SAM" id="MobiDB-lite"/>
    </source>
</evidence>
<evidence type="ECO:0000256" key="1">
    <source>
        <dbReference type="ARBA" id="ARBA00004370"/>
    </source>
</evidence>
<evidence type="ECO:0000256" key="12">
    <source>
        <dbReference type="SAM" id="Phobius"/>
    </source>
</evidence>
<dbReference type="Proteomes" id="UP000325577">
    <property type="component" value="Linkage Group LG1"/>
</dbReference>
<feature type="compositionally biased region" description="Pro residues" evidence="11">
    <location>
        <begin position="92"/>
        <end position="102"/>
    </location>
</feature>
<feature type="region of interest" description="Disordered" evidence="11">
    <location>
        <begin position="68"/>
        <end position="123"/>
    </location>
</feature>
<dbReference type="PRINTS" id="PR00385">
    <property type="entry name" value="P450"/>
</dbReference>
<name>A0A5J5BU66_9ASTE</name>
<keyword evidence="4 12" id="KW-0812">Transmembrane</keyword>
<evidence type="ECO:0000256" key="10">
    <source>
        <dbReference type="ARBA" id="ARBA00023136"/>
    </source>
</evidence>
<dbReference type="GO" id="GO:0020037">
    <property type="term" value="F:heme binding"/>
    <property type="evidence" value="ECO:0007669"/>
    <property type="project" value="InterPro"/>
</dbReference>
<dbReference type="GO" id="GO:0005506">
    <property type="term" value="F:iron ion binding"/>
    <property type="evidence" value="ECO:0007669"/>
    <property type="project" value="InterPro"/>
</dbReference>
<evidence type="ECO:0000256" key="7">
    <source>
        <dbReference type="ARBA" id="ARBA00023002"/>
    </source>
</evidence>
<protein>
    <submittedName>
        <fullName evidence="13">Uncharacterized protein</fullName>
    </submittedName>
</protein>
<keyword evidence="6 12" id="KW-1133">Transmembrane helix</keyword>
<organism evidence="13 14">
    <name type="scientific">Nyssa sinensis</name>
    <dbReference type="NCBI Taxonomy" id="561372"/>
    <lineage>
        <taxon>Eukaryota</taxon>
        <taxon>Viridiplantae</taxon>
        <taxon>Streptophyta</taxon>
        <taxon>Embryophyta</taxon>
        <taxon>Tracheophyta</taxon>
        <taxon>Spermatophyta</taxon>
        <taxon>Magnoliopsida</taxon>
        <taxon>eudicotyledons</taxon>
        <taxon>Gunneridae</taxon>
        <taxon>Pentapetalae</taxon>
        <taxon>asterids</taxon>
        <taxon>Cornales</taxon>
        <taxon>Nyssaceae</taxon>
        <taxon>Nyssa</taxon>
    </lineage>
</organism>
<sequence length="342" mass="37458">MDHAQGLAVASLSLRRKWLLLFLFMVGVMGIGLARVTSADQTAIPATGLLCISDCATCPVICSPPPPPLESKPPRSPPAVHHSPPQSYYFQSPPPPPPPPPSYISWGATPPPPPDYTTVPSGQDNSNALSVTLGIAAATGLGLFAFSEVETILQVLGSATFVQLISKNLLFAQGMVPAFSTSCCNLINRWKKLPTPHELDIMADLHNFSGDVIARTTFGSSDEEGKKIFELQKEQAVLVIKASPAIYIASLRKQVDNEMTIEDLIEECKLFYFAGQETTANWLTWTIIILSMNPNWQDRAREEVLQMCGKRIPDLETIKHLKIVSMVLHKVLRLYPPVTALF</sequence>
<dbReference type="Gene3D" id="1.20.120.990">
    <property type="entry name" value="Glycosyltransferase family 88, C-terminal domain"/>
    <property type="match status" value="1"/>
</dbReference>
<dbReference type="InterPro" id="IPR001128">
    <property type="entry name" value="Cyt_P450"/>
</dbReference>
<dbReference type="GO" id="GO:0016020">
    <property type="term" value="C:membrane"/>
    <property type="evidence" value="ECO:0007669"/>
    <property type="project" value="UniProtKB-SubCell"/>
</dbReference>
<proteinExistence type="inferred from homology"/>